<name>A0ABQ6NB47_9STRA</name>
<sequence length="155" mass="17174">MQISDGGGKAPGQPRERGVLVRRFTGESTGFDFPKSPIDLIERWGGSFGDRFSSTDLSRADQHLDSEFYVVPRFVYHIDEGAVAALTNYYKGAIRPGSDVLDICSSWVSHYPVTFKKDMRSVQASGMNKFELMANDQLSKGYTVVDLNRAGSKLP</sequence>
<organism evidence="1 2">
    <name type="scientific">Tetraparma gracilis</name>
    <dbReference type="NCBI Taxonomy" id="2962635"/>
    <lineage>
        <taxon>Eukaryota</taxon>
        <taxon>Sar</taxon>
        <taxon>Stramenopiles</taxon>
        <taxon>Ochrophyta</taxon>
        <taxon>Bolidophyceae</taxon>
        <taxon>Parmales</taxon>
        <taxon>Triparmaceae</taxon>
        <taxon>Tetraparma</taxon>
    </lineage>
</organism>
<evidence type="ECO:0000313" key="1">
    <source>
        <dbReference type="EMBL" id="GMI52882.1"/>
    </source>
</evidence>
<accession>A0ABQ6NB47</accession>
<proteinExistence type="predicted"/>
<reference evidence="1 2" key="1">
    <citation type="journal article" date="2023" name="Commun. Biol.">
        <title>Genome analysis of Parmales, the sister group of diatoms, reveals the evolutionary specialization of diatoms from phago-mixotrophs to photoautotrophs.</title>
        <authorList>
            <person name="Ban H."/>
            <person name="Sato S."/>
            <person name="Yoshikawa S."/>
            <person name="Yamada K."/>
            <person name="Nakamura Y."/>
            <person name="Ichinomiya M."/>
            <person name="Sato N."/>
            <person name="Blanc-Mathieu R."/>
            <person name="Endo H."/>
            <person name="Kuwata A."/>
            <person name="Ogata H."/>
        </authorList>
    </citation>
    <scope>NUCLEOTIDE SEQUENCE [LARGE SCALE GENOMIC DNA]</scope>
</reference>
<gene>
    <name evidence="1" type="ORF">TeGR_g10428</name>
</gene>
<keyword evidence="2" id="KW-1185">Reference proteome</keyword>
<dbReference type="EMBL" id="BRYB01006603">
    <property type="protein sequence ID" value="GMI52882.1"/>
    <property type="molecule type" value="Genomic_DNA"/>
</dbReference>
<dbReference type="PANTHER" id="PTHR43036:SF2">
    <property type="entry name" value="OS04G0481300 PROTEIN"/>
    <property type="match status" value="1"/>
</dbReference>
<protein>
    <submittedName>
        <fullName evidence="1">Uncharacterized protein</fullName>
    </submittedName>
</protein>
<dbReference type="Proteomes" id="UP001165060">
    <property type="component" value="Unassembled WGS sequence"/>
</dbReference>
<comment type="caution">
    <text evidence="1">The sequence shown here is derived from an EMBL/GenBank/DDBJ whole genome shotgun (WGS) entry which is preliminary data.</text>
</comment>
<evidence type="ECO:0000313" key="2">
    <source>
        <dbReference type="Proteomes" id="UP001165060"/>
    </source>
</evidence>
<dbReference type="PANTHER" id="PTHR43036">
    <property type="entry name" value="OSJNBB0011N17.9 PROTEIN"/>
    <property type="match status" value="1"/>
</dbReference>